<dbReference type="Gene3D" id="3.40.50.300">
    <property type="entry name" value="P-loop containing nucleotide triphosphate hydrolases"/>
    <property type="match status" value="1"/>
</dbReference>
<dbReference type="InterPro" id="IPR001977">
    <property type="entry name" value="Depp_CoAkinase"/>
</dbReference>
<keyword evidence="5" id="KW-0963">Cytoplasm</keyword>
<proteinExistence type="inferred from homology"/>
<dbReference type="HAMAP" id="MF_00376">
    <property type="entry name" value="Dephospho_CoA_kinase"/>
    <property type="match status" value="1"/>
</dbReference>
<keyword evidence="5 7" id="KW-0808">Transferase</keyword>
<protein>
    <recommendedName>
        <fullName evidence="5 6">Dephospho-CoA kinase</fullName>
        <ecNumber evidence="5 6">2.7.1.24</ecNumber>
    </recommendedName>
    <alternativeName>
        <fullName evidence="5">Dephosphocoenzyme A kinase</fullName>
    </alternativeName>
</protein>
<evidence type="ECO:0000256" key="1">
    <source>
        <dbReference type="ARBA" id="ARBA00009018"/>
    </source>
</evidence>
<dbReference type="PROSITE" id="PS51219">
    <property type="entry name" value="DPCK"/>
    <property type="match status" value="1"/>
</dbReference>
<evidence type="ECO:0000256" key="4">
    <source>
        <dbReference type="ARBA" id="ARBA00022993"/>
    </source>
</evidence>
<comment type="pathway">
    <text evidence="5">Cofactor biosynthesis; coenzyme A biosynthesis; CoA from (R)-pantothenate: step 5/5.</text>
</comment>
<comment type="function">
    <text evidence="5">Catalyzes the phosphorylation of the 3'-hydroxyl group of dephosphocoenzyme A to form coenzyme A.</text>
</comment>
<keyword evidence="4 5" id="KW-0173">Coenzyme A biosynthesis</keyword>
<dbReference type="RefSeq" id="WP_282011201.1">
    <property type="nucleotide sequence ID" value="NZ_OX336137.1"/>
</dbReference>
<dbReference type="Proteomes" id="UP001157733">
    <property type="component" value="Chromosome"/>
</dbReference>
<dbReference type="EMBL" id="OX336137">
    <property type="protein sequence ID" value="CAI2718298.1"/>
    <property type="molecule type" value="Genomic_DNA"/>
</dbReference>
<organism evidence="7 8">
    <name type="scientific">Nitrospina watsonii</name>
    <dbReference type="NCBI Taxonomy" id="1323948"/>
    <lineage>
        <taxon>Bacteria</taxon>
        <taxon>Pseudomonadati</taxon>
        <taxon>Nitrospinota/Tectimicrobiota group</taxon>
        <taxon>Nitrospinota</taxon>
        <taxon>Nitrospinia</taxon>
        <taxon>Nitrospinales</taxon>
        <taxon>Nitrospinaceae</taxon>
        <taxon>Nitrospina</taxon>
    </lineage>
</organism>
<comment type="catalytic activity">
    <reaction evidence="5">
        <text>3'-dephospho-CoA + ATP = ADP + CoA + H(+)</text>
        <dbReference type="Rhea" id="RHEA:18245"/>
        <dbReference type="ChEBI" id="CHEBI:15378"/>
        <dbReference type="ChEBI" id="CHEBI:30616"/>
        <dbReference type="ChEBI" id="CHEBI:57287"/>
        <dbReference type="ChEBI" id="CHEBI:57328"/>
        <dbReference type="ChEBI" id="CHEBI:456216"/>
        <dbReference type="EC" id="2.7.1.24"/>
    </reaction>
</comment>
<keyword evidence="5 7" id="KW-0418">Kinase</keyword>
<evidence type="ECO:0000256" key="2">
    <source>
        <dbReference type="ARBA" id="ARBA00022741"/>
    </source>
</evidence>
<evidence type="ECO:0000256" key="3">
    <source>
        <dbReference type="ARBA" id="ARBA00022840"/>
    </source>
</evidence>
<dbReference type="CDD" id="cd02022">
    <property type="entry name" value="DPCK"/>
    <property type="match status" value="1"/>
</dbReference>
<dbReference type="EC" id="2.7.1.24" evidence="5 6"/>
<keyword evidence="8" id="KW-1185">Reference proteome</keyword>
<dbReference type="SUPFAM" id="SSF52540">
    <property type="entry name" value="P-loop containing nucleoside triphosphate hydrolases"/>
    <property type="match status" value="1"/>
</dbReference>
<sequence length="202" mass="22672">MAMLIGLTGGIGSGKTTVAQLLNQLGGYVIDADRLCRDLVRPAQPAWREIVEHFGEQILNPDGTLNRAKLGNVVFHDAAEKQALEAILHPRVFDEEAKQFAHIVRNDPSALVFIDAALLIESGNYRKVDKVIVVACDRPIQIENCLKKGFLSQEEIESRIDNQMPMEDKLAYADYIIRNDSDLAQLEHHVRQVYENLKALNK</sequence>
<gene>
    <name evidence="5 7" type="primary">coaE</name>
    <name evidence="7" type="ORF">NSPWAT_1439</name>
</gene>
<dbReference type="Pfam" id="PF01121">
    <property type="entry name" value="CoaE"/>
    <property type="match status" value="1"/>
</dbReference>
<name>A0ABM9HDQ8_9BACT</name>
<feature type="binding site" evidence="5">
    <location>
        <begin position="12"/>
        <end position="17"/>
    </location>
    <ligand>
        <name>ATP</name>
        <dbReference type="ChEBI" id="CHEBI:30616"/>
    </ligand>
</feature>
<evidence type="ECO:0000313" key="8">
    <source>
        <dbReference type="Proteomes" id="UP001157733"/>
    </source>
</evidence>
<keyword evidence="2 5" id="KW-0547">Nucleotide-binding</keyword>
<accession>A0ABM9HDQ8</accession>
<keyword evidence="3 5" id="KW-0067">ATP-binding</keyword>
<dbReference type="GO" id="GO:0004140">
    <property type="term" value="F:dephospho-CoA kinase activity"/>
    <property type="evidence" value="ECO:0007669"/>
    <property type="project" value="UniProtKB-EC"/>
</dbReference>
<comment type="subcellular location">
    <subcellularLocation>
        <location evidence="5">Cytoplasm</location>
    </subcellularLocation>
</comment>
<reference evidence="7 8" key="1">
    <citation type="submission" date="2022-09" db="EMBL/GenBank/DDBJ databases">
        <authorList>
            <person name="Kop L."/>
        </authorList>
    </citation>
    <scope>NUCLEOTIDE SEQUENCE [LARGE SCALE GENOMIC DNA]</scope>
    <source>
        <strain evidence="7 8">347</strain>
    </source>
</reference>
<dbReference type="PANTHER" id="PTHR10695:SF46">
    <property type="entry name" value="BIFUNCTIONAL COENZYME A SYNTHASE-RELATED"/>
    <property type="match status" value="1"/>
</dbReference>
<dbReference type="NCBIfam" id="TIGR00152">
    <property type="entry name" value="dephospho-CoA kinase"/>
    <property type="match status" value="1"/>
</dbReference>
<evidence type="ECO:0000313" key="7">
    <source>
        <dbReference type="EMBL" id="CAI2718298.1"/>
    </source>
</evidence>
<dbReference type="InterPro" id="IPR027417">
    <property type="entry name" value="P-loop_NTPase"/>
</dbReference>
<comment type="similarity">
    <text evidence="1 5">Belongs to the CoaE family.</text>
</comment>
<dbReference type="PANTHER" id="PTHR10695">
    <property type="entry name" value="DEPHOSPHO-COA KINASE-RELATED"/>
    <property type="match status" value="1"/>
</dbReference>
<evidence type="ECO:0000256" key="6">
    <source>
        <dbReference type="NCBIfam" id="TIGR00152"/>
    </source>
</evidence>
<evidence type="ECO:0000256" key="5">
    <source>
        <dbReference type="HAMAP-Rule" id="MF_00376"/>
    </source>
</evidence>